<proteinExistence type="predicted"/>
<evidence type="ECO:0000313" key="7">
    <source>
        <dbReference type="Proteomes" id="UP001189624"/>
    </source>
</evidence>
<feature type="domain" description="NB-ARC" evidence="5">
    <location>
        <begin position="152"/>
        <end position="314"/>
    </location>
</feature>
<dbReference type="Gene3D" id="3.40.50.300">
    <property type="entry name" value="P-loop containing nucleotide triphosphate hydrolases"/>
    <property type="match status" value="1"/>
</dbReference>
<evidence type="ECO:0000256" key="2">
    <source>
        <dbReference type="ARBA" id="ARBA00022821"/>
    </source>
</evidence>
<dbReference type="Proteomes" id="UP001189624">
    <property type="component" value="Chromosome 4"/>
</dbReference>
<organism evidence="6 7">
    <name type="scientific">Sphenostylis stenocarpa</name>
    <dbReference type="NCBI Taxonomy" id="92480"/>
    <lineage>
        <taxon>Eukaryota</taxon>
        <taxon>Viridiplantae</taxon>
        <taxon>Streptophyta</taxon>
        <taxon>Embryophyta</taxon>
        <taxon>Tracheophyta</taxon>
        <taxon>Spermatophyta</taxon>
        <taxon>Magnoliopsida</taxon>
        <taxon>eudicotyledons</taxon>
        <taxon>Gunneridae</taxon>
        <taxon>Pentapetalae</taxon>
        <taxon>rosids</taxon>
        <taxon>fabids</taxon>
        <taxon>Fabales</taxon>
        <taxon>Fabaceae</taxon>
        <taxon>Papilionoideae</taxon>
        <taxon>50 kb inversion clade</taxon>
        <taxon>NPAAA clade</taxon>
        <taxon>indigoferoid/millettioid clade</taxon>
        <taxon>Phaseoleae</taxon>
        <taxon>Sphenostylis</taxon>
    </lineage>
</organism>
<protein>
    <recommendedName>
        <fullName evidence="5">NB-ARC domain-containing protein</fullName>
    </recommendedName>
</protein>
<dbReference type="EMBL" id="OY731401">
    <property type="protein sequence ID" value="CAJ1949563.1"/>
    <property type="molecule type" value="Genomic_DNA"/>
</dbReference>
<evidence type="ECO:0000256" key="1">
    <source>
        <dbReference type="ARBA" id="ARBA00022741"/>
    </source>
</evidence>
<dbReference type="Gramene" id="rna-AYBTSS11_LOCUS13786">
    <property type="protein sequence ID" value="CAJ1949563.1"/>
    <property type="gene ID" value="gene-AYBTSS11_LOCUS13786"/>
</dbReference>
<keyword evidence="7" id="KW-1185">Reference proteome</keyword>
<dbReference type="GO" id="GO:0006952">
    <property type="term" value="P:defense response"/>
    <property type="evidence" value="ECO:0007669"/>
    <property type="project" value="UniProtKB-KW"/>
</dbReference>
<dbReference type="InterPro" id="IPR050905">
    <property type="entry name" value="Plant_NBS-LRR"/>
</dbReference>
<accession>A0AA86SQR5</accession>
<dbReference type="GO" id="GO:0043531">
    <property type="term" value="F:ADP binding"/>
    <property type="evidence" value="ECO:0007669"/>
    <property type="project" value="InterPro"/>
</dbReference>
<keyword evidence="2" id="KW-0611">Plant defense</keyword>
<dbReference type="GO" id="GO:0005524">
    <property type="term" value="F:ATP binding"/>
    <property type="evidence" value="ECO:0007669"/>
    <property type="project" value="UniProtKB-KW"/>
</dbReference>
<keyword evidence="4" id="KW-0175">Coiled coil</keyword>
<dbReference type="AlphaFoldDB" id="A0AA86SQR5"/>
<reference evidence="6" key="1">
    <citation type="submission" date="2023-10" db="EMBL/GenBank/DDBJ databases">
        <authorList>
            <person name="Domelevo Entfellner J.-B."/>
        </authorList>
    </citation>
    <scope>NUCLEOTIDE SEQUENCE</scope>
</reference>
<dbReference type="PRINTS" id="PR00364">
    <property type="entry name" value="DISEASERSIST"/>
</dbReference>
<evidence type="ECO:0000256" key="4">
    <source>
        <dbReference type="SAM" id="Coils"/>
    </source>
</evidence>
<evidence type="ECO:0000259" key="5">
    <source>
        <dbReference type="Pfam" id="PF00931"/>
    </source>
</evidence>
<keyword evidence="1" id="KW-0547">Nucleotide-binding</keyword>
<sequence length="440" mass="50642">MLSQVASDLATSNLEKLINATLEQSRYICCFTSITEDFEKEKKKLIAKRTTLGEHVKVANRRNENIRSDVASWQEQVDELMKEDTKTKVRCFFGWCPNCKWQYSRGKDLESKTEEIKRLMECNLENVGIPRDVPEIEYHSSQNYISFNSRKSAYEKLWNALTDENNYIIGLQGMGGTGKTALAREMGKELKKTKMFDTVVDTTVSNTPDTKRIQDDIAGPLGLPLKDCTESERPRKLWDRLKNGEKILVILDDVWEYISFEEIGIPPKDNHNGCRILVTTRNMSICNRMDCDKTIELNVLPDEEGWILFQKHAGLSDSSSKILIDKGRKISKECKGLPIAIEVIASSLKRQQHLEEWNVALKALRKSMPLHGDDDNWGKVFTCLKYSYDNMKNKTAKELFLLCSMFQEDEEFDEETLVRLAIGAGLIEKIEDDDYIHVYY</sequence>
<feature type="coiled-coil region" evidence="4">
    <location>
        <begin position="56"/>
        <end position="83"/>
    </location>
</feature>
<evidence type="ECO:0000313" key="6">
    <source>
        <dbReference type="EMBL" id="CAJ1949563.1"/>
    </source>
</evidence>
<dbReference type="PANTHER" id="PTHR33463:SF105">
    <property type="entry name" value="AND NB-ARC DOMAIN DISEASE RESISTANCE PROTEIN, PUTATIVE-RELATED"/>
    <property type="match status" value="1"/>
</dbReference>
<dbReference type="PANTHER" id="PTHR33463">
    <property type="entry name" value="NB-ARC DOMAIN-CONTAINING PROTEIN-RELATED"/>
    <property type="match status" value="1"/>
</dbReference>
<evidence type="ECO:0000256" key="3">
    <source>
        <dbReference type="ARBA" id="ARBA00022840"/>
    </source>
</evidence>
<dbReference type="InterPro" id="IPR042197">
    <property type="entry name" value="Apaf_helical"/>
</dbReference>
<name>A0AA86SQR5_9FABA</name>
<dbReference type="Gene3D" id="1.10.8.430">
    <property type="entry name" value="Helical domain of apoptotic protease-activating factors"/>
    <property type="match status" value="1"/>
</dbReference>
<dbReference type="InterPro" id="IPR002182">
    <property type="entry name" value="NB-ARC"/>
</dbReference>
<dbReference type="InterPro" id="IPR027417">
    <property type="entry name" value="P-loop_NTPase"/>
</dbReference>
<dbReference type="SUPFAM" id="SSF52540">
    <property type="entry name" value="P-loop containing nucleoside triphosphate hydrolases"/>
    <property type="match status" value="1"/>
</dbReference>
<dbReference type="Pfam" id="PF00931">
    <property type="entry name" value="NB-ARC"/>
    <property type="match status" value="1"/>
</dbReference>
<gene>
    <name evidence="6" type="ORF">AYBTSS11_LOCUS13786</name>
</gene>
<dbReference type="FunFam" id="3.40.50.300:FF:001091">
    <property type="entry name" value="Probable disease resistance protein At1g61300"/>
    <property type="match status" value="1"/>
</dbReference>
<keyword evidence="3" id="KW-0067">ATP-binding</keyword>